<dbReference type="OrthoDB" id="613787at2"/>
<dbReference type="Pfam" id="PF07730">
    <property type="entry name" value="HisKA_3"/>
    <property type="match status" value="1"/>
</dbReference>
<dbReference type="InterPro" id="IPR036890">
    <property type="entry name" value="HATPase_C_sf"/>
</dbReference>
<keyword evidence="8" id="KW-0902">Two-component regulatory system</keyword>
<keyword evidence="6" id="KW-0418">Kinase</keyword>
<evidence type="ECO:0000256" key="8">
    <source>
        <dbReference type="ARBA" id="ARBA00023012"/>
    </source>
</evidence>
<feature type="transmembrane region" description="Helical" evidence="9">
    <location>
        <begin position="256"/>
        <end position="274"/>
    </location>
</feature>
<dbReference type="SUPFAM" id="SSF55874">
    <property type="entry name" value="ATPase domain of HSP90 chaperone/DNA topoisomerase II/histidine kinase"/>
    <property type="match status" value="1"/>
</dbReference>
<dbReference type="GO" id="GO:0000155">
    <property type="term" value="F:phosphorelay sensor kinase activity"/>
    <property type="evidence" value="ECO:0007669"/>
    <property type="project" value="InterPro"/>
</dbReference>
<dbReference type="GO" id="GO:0005524">
    <property type="term" value="F:ATP binding"/>
    <property type="evidence" value="ECO:0007669"/>
    <property type="project" value="UniProtKB-KW"/>
</dbReference>
<feature type="transmembrane region" description="Helical" evidence="9">
    <location>
        <begin position="286"/>
        <end position="304"/>
    </location>
</feature>
<gene>
    <name evidence="11" type="ORF">EHT25_10430</name>
</gene>
<feature type="transmembrane region" description="Helical" evidence="9">
    <location>
        <begin position="310"/>
        <end position="332"/>
    </location>
</feature>
<evidence type="ECO:0000256" key="1">
    <source>
        <dbReference type="ARBA" id="ARBA00000085"/>
    </source>
</evidence>
<dbReference type="InterPro" id="IPR003594">
    <property type="entry name" value="HATPase_dom"/>
</dbReference>
<dbReference type="Pfam" id="PF07696">
    <property type="entry name" value="7TMR-DISMED2"/>
    <property type="match status" value="1"/>
</dbReference>
<evidence type="ECO:0000256" key="3">
    <source>
        <dbReference type="ARBA" id="ARBA00022553"/>
    </source>
</evidence>
<feature type="transmembrane region" description="Helical" evidence="9">
    <location>
        <begin position="220"/>
        <end position="236"/>
    </location>
</feature>
<evidence type="ECO:0000256" key="9">
    <source>
        <dbReference type="SAM" id="Phobius"/>
    </source>
</evidence>
<dbReference type="PROSITE" id="PS50109">
    <property type="entry name" value="HIS_KIN"/>
    <property type="match status" value="1"/>
</dbReference>
<dbReference type="AlphaFoldDB" id="A0A3P1BS68"/>
<dbReference type="Gene3D" id="2.60.40.2380">
    <property type="match status" value="1"/>
</dbReference>
<dbReference type="InterPro" id="IPR011623">
    <property type="entry name" value="7TMR_DISM_rcpt_extracell_dom1"/>
</dbReference>
<feature type="transmembrane region" description="Helical" evidence="9">
    <location>
        <begin position="339"/>
        <end position="358"/>
    </location>
</feature>
<comment type="catalytic activity">
    <reaction evidence="1">
        <text>ATP + protein L-histidine = ADP + protein N-phospho-L-histidine.</text>
        <dbReference type="EC" id="2.7.13.3"/>
    </reaction>
</comment>
<keyword evidence="4" id="KW-0808">Transferase</keyword>
<protein>
    <recommendedName>
        <fullName evidence="2">histidine kinase</fullName>
        <ecNumber evidence="2">2.7.13.3</ecNumber>
    </recommendedName>
</protein>
<dbReference type="Gene3D" id="1.20.5.1930">
    <property type="match status" value="1"/>
</dbReference>
<dbReference type="Gene3D" id="3.30.565.10">
    <property type="entry name" value="Histidine kinase-like ATPase, C-terminal domain"/>
    <property type="match status" value="1"/>
</dbReference>
<dbReference type="PANTHER" id="PTHR24421:SF10">
    <property type="entry name" value="NITRATE_NITRITE SENSOR PROTEIN NARQ"/>
    <property type="match status" value="1"/>
</dbReference>
<dbReference type="InterPro" id="IPR011622">
    <property type="entry name" value="7TMR_DISM_rcpt_extracell_dom2"/>
</dbReference>
<evidence type="ECO:0000256" key="5">
    <source>
        <dbReference type="ARBA" id="ARBA00022741"/>
    </source>
</evidence>
<evidence type="ECO:0000256" key="2">
    <source>
        <dbReference type="ARBA" id="ARBA00012438"/>
    </source>
</evidence>
<keyword evidence="12" id="KW-1185">Reference proteome</keyword>
<evidence type="ECO:0000259" key="10">
    <source>
        <dbReference type="PROSITE" id="PS50109"/>
    </source>
</evidence>
<keyword evidence="9" id="KW-0472">Membrane</keyword>
<keyword evidence="5" id="KW-0547">Nucleotide-binding</keyword>
<name>A0A3P1BS68_9BACT</name>
<evidence type="ECO:0000256" key="7">
    <source>
        <dbReference type="ARBA" id="ARBA00022840"/>
    </source>
</evidence>
<dbReference type="GO" id="GO:0046983">
    <property type="term" value="F:protein dimerization activity"/>
    <property type="evidence" value="ECO:0007669"/>
    <property type="project" value="InterPro"/>
</dbReference>
<dbReference type="Pfam" id="PF07695">
    <property type="entry name" value="7TMR-DISM_7TM"/>
    <property type="match status" value="1"/>
</dbReference>
<dbReference type="SMART" id="SM00387">
    <property type="entry name" value="HATPase_c"/>
    <property type="match status" value="1"/>
</dbReference>
<dbReference type="Proteomes" id="UP000271925">
    <property type="component" value="Unassembled WGS sequence"/>
</dbReference>
<dbReference type="InterPro" id="IPR011712">
    <property type="entry name" value="Sig_transdc_His_kin_sub3_dim/P"/>
</dbReference>
<dbReference type="Pfam" id="PF02518">
    <property type="entry name" value="HATPase_c"/>
    <property type="match status" value="1"/>
</dbReference>
<dbReference type="InterPro" id="IPR050482">
    <property type="entry name" value="Sensor_HK_TwoCompSys"/>
</dbReference>
<feature type="domain" description="Histidine kinase" evidence="10">
    <location>
        <begin position="424"/>
        <end position="614"/>
    </location>
</feature>
<reference evidence="11 12" key="1">
    <citation type="submission" date="2018-11" db="EMBL/GenBank/DDBJ databases">
        <authorList>
            <person name="Zhou Z."/>
            <person name="Wang G."/>
        </authorList>
    </citation>
    <scope>NUCLEOTIDE SEQUENCE [LARGE SCALE GENOMIC DNA]</scope>
    <source>
        <strain evidence="11 12">KCTC52004</strain>
    </source>
</reference>
<keyword evidence="9" id="KW-0812">Transmembrane</keyword>
<keyword evidence="3" id="KW-0597">Phosphoprotein</keyword>
<evidence type="ECO:0000256" key="6">
    <source>
        <dbReference type="ARBA" id="ARBA00022777"/>
    </source>
</evidence>
<keyword evidence="7" id="KW-0067">ATP-binding</keyword>
<dbReference type="PANTHER" id="PTHR24421">
    <property type="entry name" value="NITRATE/NITRITE SENSOR PROTEIN NARX-RELATED"/>
    <property type="match status" value="1"/>
</dbReference>
<dbReference type="RefSeq" id="WP_124874171.1">
    <property type="nucleotide sequence ID" value="NZ_RQJO01000008.1"/>
</dbReference>
<dbReference type="GO" id="GO:0016020">
    <property type="term" value="C:membrane"/>
    <property type="evidence" value="ECO:0007669"/>
    <property type="project" value="InterPro"/>
</dbReference>
<sequence>MPTHSRLFRFRLLLILLLSGIGGLARSQDFPPRLILHDGLGEGTVTGLKAAFLKDETARLTLANIRKRDARFQPGQSTMPSNGLKPMAVWCAFRIQNDSQREWYLEIDPHYIPEIDFYEQQLDGSFTHQQLGTRHPYRNRPLQTNRLMVPLNIPAGASRLYYIRFWSDNTLRFQLNVATLPTLYAYNQRLDLFNGLYFGLLLSLMLYNGFVFVTLRDRAYLYYVLSIALVGLNIGHQRGYAFQLLWPDRPFWNSANLLAAGGCLCAVLFTNAFLNTASYGPRLRRLDLFVVLPAFLTLILTVLGEHSIGFRVQLFTSMMLIAYVFIIGIAVYRKGFKPARFYLLGFGSLVVGVFFFILNDSTGSAMQVGSVIEAITLSYALVNKLNTYKLEKEQLQIQALEQASSFSQQLIQTQEHERKRIAAELHDSVGQSLGLVKNRLLLLQHKTGDILPAKLEEVTQTVAQTIQEVRTISYGLRPVQLDLLGLTEAIKSLINETAEASQLPFYEEVDTIDRLFSTESEINLYRIVQEGLNNLIKHARATQAIVQIKRQENSLTLWIEDDGIGLMSSEAVPTSPGLGLRGIRERLHLLKGTLEIRKAHPHGTILSMTIPIQL</sequence>
<feature type="transmembrane region" description="Helical" evidence="9">
    <location>
        <begin position="195"/>
        <end position="213"/>
    </location>
</feature>
<dbReference type="EC" id="2.7.13.3" evidence="2"/>
<proteinExistence type="predicted"/>
<evidence type="ECO:0000313" key="12">
    <source>
        <dbReference type="Proteomes" id="UP000271925"/>
    </source>
</evidence>
<keyword evidence="9" id="KW-1133">Transmembrane helix</keyword>
<dbReference type="CDD" id="cd16917">
    <property type="entry name" value="HATPase_UhpB-NarQ-NarX-like"/>
    <property type="match status" value="1"/>
</dbReference>
<evidence type="ECO:0000313" key="11">
    <source>
        <dbReference type="EMBL" id="RRB03941.1"/>
    </source>
</evidence>
<organism evidence="11 12">
    <name type="scientific">Larkinella rosea</name>
    <dbReference type="NCBI Taxonomy" id="2025312"/>
    <lineage>
        <taxon>Bacteria</taxon>
        <taxon>Pseudomonadati</taxon>
        <taxon>Bacteroidota</taxon>
        <taxon>Cytophagia</taxon>
        <taxon>Cytophagales</taxon>
        <taxon>Spirosomataceae</taxon>
        <taxon>Larkinella</taxon>
    </lineage>
</organism>
<evidence type="ECO:0000256" key="4">
    <source>
        <dbReference type="ARBA" id="ARBA00022679"/>
    </source>
</evidence>
<comment type="caution">
    <text evidence="11">The sequence shown here is derived from an EMBL/GenBank/DDBJ whole genome shotgun (WGS) entry which is preliminary data.</text>
</comment>
<dbReference type="InterPro" id="IPR005467">
    <property type="entry name" value="His_kinase_dom"/>
</dbReference>
<dbReference type="EMBL" id="RQJO01000008">
    <property type="protein sequence ID" value="RRB03941.1"/>
    <property type="molecule type" value="Genomic_DNA"/>
</dbReference>
<accession>A0A3P1BS68</accession>